<dbReference type="GO" id="GO:0044281">
    <property type="term" value="P:small molecule metabolic process"/>
    <property type="evidence" value="ECO:0007669"/>
    <property type="project" value="UniProtKB-ARBA"/>
</dbReference>
<dbReference type="GO" id="GO:0046872">
    <property type="term" value="F:metal ion binding"/>
    <property type="evidence" value="ECO:0007669"/>
    <property type="project" value="UniProtKB-KW"/>
</dbReference>
<feature type="domain" description="Fumarylacetoacetase-like C-terminal" evidence="3">
    <location>
        <begin position="67"/>
        <end position="244"/>
    </location>
</feature>
<accession>A0A6J6WHX6</accession>
<evidence type="ECO:0000256" key="2">
    <source>
        <dbReference type="ARBA" id="ARBA00022723"/>
    </source>
</evidence>
<proteinExistence type="inferred from homology"/>
<dbReference type="InterPro" id="IPR051121">
    <property type="entry name" value="FAH"/>
</dbReference>
<reference evidence="4" key="1">
    <citation type="submission" date="2020-05" db="EMBL/GenBank/DDBJ databases">
        <authorList>
            <person name="Chiriac C."/>
            <person name="Salcher M."/>
            <person name="Ghai R."/>
            <person name="Kavagutti S V."/>
        </authorList>
    </citation>
    <scope>NUCLEOTIDE SEQUENCE</scope>
</reference>
<evidence type="ECO:0000313" key="4">
    <source>
        <dbReference type="EMBL" id="CAB4782558.1"/>
    </source>
</evidence>
<dbReference type="InterPro" id="IPR036663">
    <property type="entry name" value="Fumarylacetoacetase_C_sf"/>
</dbReference>
<sequence length="247" mass="26576">MKLARIKSVSGTHHVAFKDGSWQEVVDIFAKPLVYTGLTFAESDFTFLAPVTPSVILGMAHNGTPDQINNPAQAFHKSNRTLAGPNDPIYKDDSLGQMDVECELTAVISKTARNLTLENALDHVLGFTIGNDVTLPEQTPHDHLLLQSKNGDGFTPLGPWIETDLANFDNCTLFVRVNGKQVIETSTSQLARGVAAQLVHITKYTTLAAGDIVLGGSPTSMYAVHVGDKVELEIEGIGILANSVIAR</sequence>
<dbReference type="EMBL" id="CAEZZT010000082">
    <property type="protein sequence ID" value="CAB4782558.1"/>
    <property type="molecule type" value="Genomic_DNA"/>
</dbReference>
<dbReference type="PANTHER" id="PTHR42796">
    <property type="entry name" value="FUMARYLACETOACETATE HYDROLASE DOMAIN-CONTAINING PROTEIN 2A-RELATED"/>
    <property type="match status" value="1"/>
</dbReference>
<dbReference type="AlphaFoldDB" id="A0A6J6WHX6"/>
<keyword evidence="2" id="KW-0479">Metal-binding</keyword>
<evidence type="ECO:0000259" key="3">
    <source>
        <dbReference type="Pfam" id="PF01557"/>
    </source>
</evidence>
<gene>
    <name evidence="4" type="ORF">UFOPK2918_01038</name>
    <name evidence="5" type="ORF">UFOPK4303_00530</name>
</gene>
<comment type="similarity">
    <text evidence="1">Belongs to the FAH family.</text>
</comment>
<protein>
    <submittedName>
        <fullName evidence="4">Unannotated protein</fullName>
    </submittedName>
</protein>
<dbReference type="InterPro" id="IPR011234">
    <property type="entry name" value="Fumarylacetoacetase-like_C"/>
</dbReference>
<dbReference type="SUPFAM" id="SSF56529">
    <property type="entry name" value="FAH"/>
    <property type="match status" value="1"/>
</dbReference>
<dbReference type="Gene3D" id="3.90.850.10">
    <property type="entry name" value="Fumarylacetoacetase-like, C-terminal domain"/>
    <property type="match status" value="1"/>
</dbReference>
<evidence type="ECO:0000256" key="1">
    <source>
        <dbReference type="ARBA" id="ARBA00010211"/>
    </source>
</evidence>
<dbReference type="EMBL" id="CAFBQI010000031">
    <property type="protein sequence ID" value="CAB5047564.1"/>
    <property type="molecule type" value="Genomic_DNA"/>
</dbReference>
<name>A0A6J6WHX6_9ZZZZ</name>
<dbReference type="PANTHER" id="PTHR42796:SF4">
    <property type="entry name" value="FUMARYLACETOACETATE HYDROLASE DOMAIN-CONTAINING PROTEIN 2A"/>
    <property type="match status" value="1"/>
</dbReference>
<dbReference type="Pfam" id="PF01557">
    <property type="entry name" value="FAA_hydrolase"/>
    <property type="match status" value="1"/>
</dbReference>
<evidence type="ECO:0000313" key="5">
    <source>
        <dbReference type="EMBL" id="CAB5047564.1"/>
    </source>
</evidence>
<dbReference type="GO" id="GO:0003824">
    <property type="term" value="F:catalytic activity"/>
    <property type="evidence" value="ECO:0007669"/>
    <property type="project" value="InterPro"/>
</dbReference>
<organism evidence="4">
    <name type="scientific">freshwater metagenome</name>
    <dbReference type="NCBI Taxonomy" id="449393"/>
    <lineage>
        <taxon>unclassified sequences</taxon>
        <taxon>metagenomes</taxon>
        <taxon>ecological metagenomes</taxon>
    </lineage>
</organism>